<dbReference type="EMBL" id="WKJQ01000001">
    <property type="protein sequence ID" value="MRW95449.1"/>
    <property type="molecule type" value="Genomic_DNA"/>
</dbReference>
<accession>A0A6A8G3H3</accession>
<evidence type="ECO:0000313" key="2">
    <source>
        <dbReference type="Proteomes" id="UP000443423"/>
    </source>
</evidence>
<protein>
    <submittedName>
        <fullName evidence="1">Uncharacterized protein</fullName>
    </submittedName>
</protein>
<name>A0A6A8G3H3_9EURY</name>
<keyword evidence="2" id="KW-1185">Reference proteome</keyword>
<sequence length="181" mass="19622">MTTEKQHNSPTRRRFLRTTGLVAGALALGVTATGSAAAVQTANGWYEGEEIYYINHGIEEGVTERGENDIYLIGGDRKFQAQVVEFVPGERGYSPHWNVNLVQTAPGVTVSDILASEYASSHYPEALFDDVEDILGAQDAGLVTITKPGVVVLCPIVPEKAAEAPGNDELPEVFEPWEETF</sequence>
<dbReference type="Proteomes" id="UP000443423">
    <property type="component" value="Unassembled WGS sequence"/>
</dbReference>
<dbReference type="AlphaFoldDB" id="A0A6A8G3H3"/>
<gene>
    <name evidence="1" type="ORF">GJR99_02530</name>
</gene>
<comment type="caution">
    <text evidence="1">The sequence shown here is derived from an EMBL/GenBank/DDBJ whole genome shotgun (WGS) entry which is preliminary data.</text>
</comment>
<reference evidence="1 2" key="1">
    <citation type="submission" date="2019-11" db="EMBL/GenBank/DDBJ databases">
        <title>Whole genome sequence of Haloferax sp. MBLA0078.</title>
        <authorList>
            <person name="Seo M.-J."/>
            <person name="Cho E.-S."/>
        </authorList>
    </citation>
    <scope>NUCLEOTIDE SEQUENCE [LARGE SCALE GENOMIC DNA]</scope>
    <source>
        <strain evidence="1 2">MBLA0078</strain>
    </source>
</reference>
<dbReference type="OrthoDB" id="291731at2157"/>
<organism evidence="1 2">
    <name type="scientific">Haloferax marinum</name>
    <dbReference type="NCBI Taxonomy" id="2666143"/>
    <lineage>
        <taxon>Archaea</taxon>
        <taxon>Methanobacteriati</taxon>
        <taxon>Methanobacteriota</taxon>
        <taxon>Stenosarchaea group</taxon>
        <taxon>Halobacteria</taxon>
        <taxon>Halobacteriales</taxon>
        <taxon>Haloferacaceae</taxon>
        <taxon>Haloferax</taxon>
    </lineage>
</organism>
<dbReference type="PROSITE" id="PS51318">
    <property type="entry name" value="TAT"/>
    <property type="match status" value="1"/>
</dbReference>
<evidence type="ECO:0000313" key="1">
    <source>
        <dbReference type="EMBL" id="MRW95449.1"/>
    </source>
</evidence>
<dbReference type="RefSeq" id="WP_151109104.1">
    <property type="nucleotide sequence ID" value="NZ_WKJQ01000001.1"/>
</dbReference>
<dbReference type="InterPro" id="IPR006311">
    <property type="entry name" value="TAT_signal"/>
</dbReference>
<proteinExistence type="predicted"/>